<dbReference type="AlphaFoldDB" id="L7CHT7"/>
<proteinExistence type="predicted"/>
<gene>
    <name evidence="1" type="ORF">RBSWK_03467</name>
</gene>
<comment type="caution">
    <text evidence="1">The sequence shown here is derived from an EMBL/GenBank/DDBJ whole genome shotgun (WGS) entry which is preliminary data.</text>
</comment>
<accession>L7CHT7</accession>
<organism evidence="1 2">
    <name type="scientific">Rhodopirellula baltica SWK14</name>
    <dbReference type="NCBI Taxonomy" id="993516"/>
    <lineage>
        <taxon>Bacteria</taxon>
        <taxon>Pseudomonadati</taxon>
        <taxon>Planctomycetota</taxon>
        <taxon>Planctomycetia</taxon>
        <taxon>Pirellulales</taxon>
        <taxon>Pirellulaceae</taxon>
        <taxon>Rhodopirellula</taxon>
    </lineage>
</organism>
<evidence type="ECO:0000313" key="1">
    <source>
        <dbReference type="EMBL" id="ELP32631.1"/>
    </source>
</evidence>
<sequence length="52" mass="5727">MRIELNRGTTLPQNTRLGRADCRKKPQAVNRADLAQPPIGQIVAEASVDGLW</sequence>
<reference evidence="1 2" key="1">
    <citation type="journal article" date="2013" name="Mar. Genomics">
        <title>Expression of sulfatases in Rhodopirellula baltica and the diversity of sulfatases in the genus Rhodopirellula.</title>
        <authorList>
            <person name="Wegner C.E."/>
            <person name="Richter-Heitmann T."/>
            <person name="Klindworth A."/>
            <person name="Klockow C."/>
            <person name="Richter M."/>
            <person name="Achstetter T."/>
            <person name="Glockner F.O."/>
            <person name="Harder J."/>
        </authorList>
    </citation>
    <scope>NUCLEOTIDE SEQUENCE [LARGE SCALE GENOMIC DNA]</scope>
    <source>
        <strain evidence="1 2">SWK14</strain>
    </source>
</reference>
<name>L7CHT7_RHOBT</name>
<dbReference type="EMBL" id="AMWG01000098">
    <property type="protein sequence ID" value="ELP32631.1"/>
    <property type="molecule type" value="Genomic_DNA"/>
</dbReference>
<dbReference type="Proteomes" id="UP000010959">
    <property type="component" value="Unassembled WGS sequence"/>
</dbReference>
<dbReference type="PATRIC" id="fig|993516.3.peg.3697"/>
<protein>
    <submittedName>
        <fullName evidence="1">Uncharacterized protein</fullName>
    </submittedName>
</protein>
<evidence type="ECO:0000313" key="2">
    <source>
        <dbReference type="Proteomes" id="UP000010959"/>
    </source>
</evidence>